<evidence type="ECO:0000259" key="2">
    <source>
        <dbReference type="Pfam" id="PF12647"/>
    </source>
</evidence>
<dbReference type="InterPro" id="IPR024439">
    <property type="entry name" value="RNHCP"/>
</dbReference>
<feature type="compositionally biased region" description="Basic and acidic residues" evidence="1">
    <location>
        <begin position="177"/>
        <end position="196"/>
    </location>
</feature>
<feature type="compositionally biased region" description="Basic residues" evidence="1">
    <location>
        <begin position="59"/>
        <end position="69"/>
    </location>
</feature>
<protein>
    <recommendedName>
        <fullName evidence="2">RNHCP domain-containing protein</fullName>
    </recommendedName>
</protein>
<feature type="compositionally biased region" description="Acidic residues" evidence="1">
    <location>
        <begin position="17"/>
        <end position="30"/>
    </location>
</feature>
<sequence>MARDTHMNKHTTHDNADELWPDEDDQECDECTPWPRRKANRQRRARERPPRVVDPERRPSHRAGGRRGPTRAARQGTEEFRCRHCRAFVGPTVGGGRHRNHCPACLHSRHVDDRRPGDRGSDCGATMAPVARFDRPGGEPVIIHRCFGCDLERHNRLAADDNIALLTRLPLVAPRLGRRDSGVGSPEREEPRRRIS</sequence>
<evidence type="ECO:0000256" key="1">
    <source>
        <dbReference type="SAM" id="MobiDB-lite"/>
    </source>
</evidence>
<feature type="compositionally biased region" description="Basic and acidic residues" evidence="1">
    <location>
        <begin position="47"/>
        <end position="58"/>
    </location>
</feature>
<dbReference type="AlphaFoldDB" id="A0A6J4VCA5"/>
<feature type="compositionally biased region" description="Basic residues" evidence="1">
    <location>
        <begin position="35"/>
        <end position="46"/>
    </location>
</feature>
<feature type="compositionally biased region" description="Basic and acidic residues" evidence="1">
    <location>
        <begin position="1"/>
        <end position="16"/>
    </location>
</feature>
<feature type="region of interest" description="Disordered" evidence="1">
    <location>
        <begin position="176"/>
        <end position="196"/>
    </location>
</feature>
<organism evidence="3">
    <name type="scientific">uncultured Thermomicrobiales bacterium</name>
    <dbReference type="NCBI Taxonomy" id="1645740"/>
    <lineage>
        <taxon>Bacteria</taxon>
        <taxon>Pseudomonadati</taxon>
        <taxon>Thermomicrobiota</taxon>
        <taxon>Thermomicrobia</taxon>
        <taxon>Thermomicrobiales</taxon>
        <taxon>environmental samples</taxon>
    </lineage>
</organism>
<name>A0A6J4VCA5_9BACT</name>
<gene>
    <name evidence="3" type="ORF">AVDCRST_MAG18-2443</name>
</gene>
<reference evidence="3" key="1">
    <citation type="submission" date="2020-02" db="EMBL/GenBank/DDBJ databases">
        <authorList>
            <person name="Meier V. D."/>
        </authorList>
    </citation>
    <scope>NUCLEOTIDE SEQUENCE</scope>
    <source>
        <strain evidence="3">AVDCRST_MAG18</strain>
    </source>
</reference>
<feature type="domain" description="RNHCP" evidence="2">
    <location>
        <begin position="78"/>
        <end position="165"/>
    </location>
</feature>
<accession>A0A6J4VCA5</accession>
<feature type="region of interest" description="Disordered" evidence="1">
    <location>
        <begin position="1"/>
        <end position="76"/>
    </location>
</feature>
<evidence type="ECO:0000313" key="3">
    <source>
        <dbReference type="EMBL" id="CAA9575013.1"/>
    </source>
</evidence>
<dbReference type="EMBL" id="CADCWN010000186">
    <property type="protein sequence ID" value="CAA9575013.1"/>
    <property type="molecule type" value="Genomic_DNA"/>
</dbReference>
<dbReference type="Pfam" id="PF12647">
    <property type="entry name" value="RNHCP"/>
    <property type="match status" value="1"/>
</dbReference>
<proteinExistence type="predicted"/>